<feature type="domain" description="BON" evidence="2">
    <location>
        <begin position="75"/>
        <end position="140"/>
    </location>
</feature>
<dbReference type="AlphaFoldDB" id="A0A3B0Y6G2"/>
<keyword evidence="1" id="KW-0812">Transmembrane</keyword>
<accession>A0A3B0Y6G2</accession>
<feature type="transmembrane region" description="Helical" evidence="1">
    <location>
        <begin position="21"/>
        <end position="44"/>
    </location>
</feature>
<dbReference type="Gene3D" id="3.30.1340.30">
    <property type="match status" value="1"/>
</dbReference>
<proteinExistence type="predicted"/>
<dbReference type="InterPro" id="IPR007055">
    <property type="entry name" value="BON_dom"/>
</dbReference>
<evidence type="ECO:0000313" key="3">
    <source>
        <dbReference type="EMBL" id="VAW71983.1"/>
    </source>
</evidence>
<evidence type="ECO:0000259" key="2">
    <source>
        <dbReference type="Pfam" id="PF04972"/>
    </source>
</evidence>
<dbReference type="EMBL" id="UOFL01000034">
    <property type="protein sequence ID" value="VAW71983.1"/>
    <property type="molecule type" value="Genomic_DNA"/>
</dbReference>
<sequence length="144" mass="16212">MESLSNRVYKLTWQNKKIVGPLVSVCTLLLVSVLLSGCVTYGLGVGLGSHGHSSVGISTSFRPRHKHASQAKRADRQTRKEVSRILSGYRLNTRQIRVKVSRGRVTLRGTVHSYALERDIIKRIARLPGIHTVRSKMHVRYARQ</sequence>
<keyword evidence="1" id="KW-1133">Transmembrane helix</keyword>
<name>A0A3B0Y6G2_9ZZZZ</name>
<keyword evidence="1" id="KW-0472">Membrane</keyword>
<dbReference type="Pfam" id="PF04972">
    <property type="entry name" value="BON"/>
    <property type="match status" value="1"/>
</dbReference>
<evidence type="ECO:0000256" key="1">
    <source>
        <dbReference type="SAM" id="Phobius"/>
    </source>
</evidence>
<protein>
    <recommendedName>
        <fullName evidence="2">BON domain-containing protein</fullName>
    </recommendedName>
</protein>
<reference evidence="3" key="1">
    <citation type="submission" date="2018-06" db="EMBL/GenBank/DDBJ databases">
        <authorList>
            <person name="Zhirakovskaya E."/>
        </authorList>
    </citation>
    <scope>NUCLEOTIDE SEQUENCE</scope>
</reference>
<organism evidence="3">
    <name type="scientific">hydrothermal vent metagenome</name>
    <dbReference type="NCBI Taxonomy" id="652676"/>
    <lineage>
        <taxon>unclassified sequences</taxon>
        <taxon>metagenomes</taxon>
        <taxon>ecological metagenomes</taxon>
    </lineage>
</organism>
<gene>
    <name evidence="3" type="ORF">MNBD_GAMMA12-2986</name>
</gene>